<dbReference type="GO" id="GO:0016831">
    <property type="term" value="F:carboxy-lyase activity"/>
    <property type="evidence" value="ECO:0007669"/>
    <property type="project" value="InterPro"/>
</dbReference>
<dbReference type="AlphaFoldDB" id="A0A1T4SLH1"/>
<sequence length="355" mass="39250">MRTLPYRRGIGRRQLMKFGASIGATGFPAISATAATGTPKIALEEHFSLPEFEQRGLVARPTRNATIFADIERRLADFGDLRLAAMDSAGIEMSVLSLTTPGIQGEKDTAVAVRLARQANDFLAQEIQKRPQRYGGFAAVPMQDPAAAADELQRAVKDLKFKGALINGQTNGHYLDDSRFLPFWERVQDLDVPVYLHPGDLSDSPAMFAGRPELEGPVWAWTADTGAHALRLIFSGLFQRFPRLTVILGHMGETLPFLLWRLDNRYELEVGRPLAPEERPSFFFRRNFVITTSGVCDPIPLAEALAALGDDKVMFSVDYPYQDSKQAGTFIESAPLTDAVRAKICNGNAKRVLRL</sequence>
<organism evidence="3 4">
    <name type="scientific">Enhydrobacter aerosaccus</name>
    <dbReference type="NCBI Taxonomy" id="225324"/>
    <lineage>
        <taxon>Bacteria</taxon>
        <taxon>Pseudomonadati</taxon>
        <taxon>Pseudomonadota</taxon>
        <taxon>Alphaproteobacteria</taxon>
        <taxon>Hyphomicrobiales</taxon>
        <taxon>Enhydrobacter</taxon>
    </lineage>
</organism>
<dbReference type="GO" id="GO:0019748">
    <property type="term" value="P:secondary metabolic process"/>
    <property type="evidence" value="ECO:0007669"/>
    <property type="project" value="TreeGrafter"/>
</dbReference>
<dbReference type="PANTHER" id="PTHR21240:SF30">
    <property type="entry name" value="AMIDOHYDROLASE-RELATED DOMAIN-CONTAINING PROTEIN-RELATED"/>
    <property type="match status" value="1"/>
</dbReference>
<keyword evidence="1" id="KW-0456">Lyase</keyword>
<evidence type="ECO:0000313" key="4">
    <source>
        <dbReference type="Proteomes" id="UP000190092"/>
    </source>
</evidence>
<dbReference type="EMBL" id="FUWJ01000008">
    <property type="protein sequence ID" value="SKA29003.1"/>
    <property type="molecule type" value="Genomic_DNA"/>
</dbReference>
<evidence type="ECO:0000256" key="1">
    <source>
        <dbReference type="ARBA" id="ARBA00023239"/>
    </source>
</evidence>
<protein>
    <submittedName>
        <fullName evidence="3">2,3-dihydroxybenzoate decarboxylase</fullName>
    </submittedName>
</protein>
<keyword evidence="4" id="KW-1185">Reference proteome</keyword>
<dbReference type="RefSeq" id="WP_218191267.1">
    <property type="nucleotide sequence ID" value="NZ_FUWJ01000008.1"/>
</dbReference>
<evidence type="ECO:0000313" key="3">
    <source>
        <dbReference type="EMBL" id="SKA29003.1"/>
    </source>
</evidence>
<gene>
    <name evidence="3" type="ORF">SAMN02745126_04852</name>
</gene>
<dbReference type="Pfam" id="PF04909">
    <property type="entry name" value="Amidohydro_2"/>
    <property type="match status" value="1"/>
</dbReference>
<feature type="domain" description="Amidohydrolase-related" evidence="2">
    <location>
        <begin position="78"/>
        <end position="355"/>
    </location>
</feature>
<dbReference type="Proteomes" id="UP000190092">
    <property type="component" value="Unassembled WGS sequence"/>
</dbReference>
<evidence type="ECO:0000259" key="2">
    <source>
        <dbReference type="Pfam" id="PF04909"/>
    </source>
</evidence>
<dbReference type="InterPro" id="IPR032465">
    <property type="entry name" value="ACMSD"/>
</dbReference>
<dbReference type="Gene3D" id="3.20.20.140">
    <property type="entry name" value="Metal-dependent hydrolases"/>
    <property type="match status" value="1"/>
</dbReference>
<reference evidence="4" key="1">
    <citation type="submission" date="2017-02" db="EMBL/GenBank/DDBJ databases">
        <authorList>
            <person name="Varghese N."/>
            <person name="Submissions S."/>
        </authorList>
    </citation>
    <scope>NUCLEOTIDE SEQUENCE [LARGE SCALE GENOMIC DNA]</scope>
    <source>
        <strain evidence="4">ATCC 27094</strain>
    </source>
</reference>
<accession>A0A1T4SLH1</accession>
<dbReference type="PANTHER" id="PTHR21240">
    <property type="entry name" value="2-AMINO-3-CARBOXYLMUCONATE-6-SEMIALDEHYDE DECARBOXYLASE"/>
    <property type="match status" value="1"/>
</dbReference>
<dbReference type="STRING" id="225324.SAMN02745126_04852"/>
<proteinExistence type="predicted"/>
<dbReference type="InterPro" id="IPR032466">
    <property type="entry name" value="Metal_Hydrolase"/>
</dbReference>
<dbReference type="GO" id="GO:0005829">
    <property type="term" value="C:cytosol"/>
    <property type="evidence" value="ECO:0007669"/>
    <property type="project" value="TreeGrafter"/>
</dbReference>
<dbReference type="InterPro" id="IPR006680">
    <property type="entry name" value="Amidohydro-rel"/>
</dbReference>
<name>A0A1T4SLH1_9HYPH</name>
<dbReference type="SUPFAM" id="SSF51556">
    <property type="entry name" value="Metallo-dependent hydrolases"/>
    <property type="match status" value="1"/>
</dbReference>
<dbReference type="GO" id="GO:0016787">
    <property type="term" value="F:hydrolase activity"/>
    <property type="evidence" value="ECO:0007669"/>
    <property type="project" value="InterPro"/>
</dbReference>